<reference evidence="6" key="1">
    <citation type="journal article" date="2014" name="Int. J. Syst. Evol. Microbiol.">
        <title>Complete genome sequence of Corynebacterium casei LMG S-19264T (=DSM 44701T), isolated from a smear-ripened cheese.</title>
        <authorList>
            <consortium name="US DOE Joint Genome Institute (JGI-PGF)"/>
            <person name="Walter F."/>
            <person name="Albersmeier A."/>
            <person name="Kalinowski J."/>
            <person name="Ruckert C."/>
        </authorList>
    </citation>
    <scope>NUCLEOTIDE SEQUENCE</scope>
    <source>
        <strain evidence="6">KCTC 12113</strain>
    </source>
</reference>
<accession>A0A918IZN9</accession>
<protein>
    <recommendedName>
        <fullName evidence="8">4-alpha-L-fucosyltransferase</fullName>
    </recommendedName>
</protein>
<keyword evidence="4" id="KW-0808">Transferase</keyword>
<evidence type="ECO:0000256" key="4">
    <source>
        <dbReference type="ARBA" id="ARBA00022679"/>
    </source>
</evidence>
<comment type="caution">
    <text evidence="6">The sequence shown here is derived from an EMBL/GenBank/DDBJ whole genome shotgun (WGS) entry which is preliminary data.</text>
</comment>
<dbReference type="EMBL" id="BMWP01000016">
    <property type="protein sequence ID" value="GGW38947.1"/>
    <property type="molecule type" value="Genomic_DNA"/>
</dbReference>
<evidence type="ECO:0008006" key="8">
    <source>
        <dbReference type="Google" id="ProtNLM"/>
    </source>
</evidence>
<evidence type="ECO:0000313" key="6">
    <source>
        <dbReference type="EMBL" id="GGW38947.1"/>
    </source>
</evidence>
<evidence type="ECO:0000256" key="5">
    <source>
        <dbReference type="ARBA" id="ARBA00023136"/>
    </source>
</evidence>
<keyword evidence="1" id="KW-1003">Cell membrane</keyword>
<evidence type="ECO:0000256" key="1">
    <source>
        <dbReference type="ARBA" id="ARBA00022475"/>
    </source>
</evidence>
<proteinExistence type="predicted"/>
<dbReference type="AlphaFoldDB" id="A0A918IZN9"/>
<organism evidence="6 7">
    <name type="scientific">Arenibacter certesii</name>
    <dbReference type="NCBI Taxonomy" id="228955"/>
    <lineage>
        <taxon>Bacteria</taxon>
        <taxon>Pseudomonadati</taxon>
        <taxon>Bacteroidota</taxon>
        <taxon>Flavobacteriia</taxon>
        <taxon>Flavobacteriales</taxon>
        <taxon>Flavobacteriaceae</taxon>
        <taxon>Arenibacter</taxon>
    </lineage>
</organism>
<dbReference type="GO" id="GO:0009246">
    <property type="term" value="P:enterobacterial common antigen biosynthetic process"/>
    <property type="evidence" value="ECO:0007669"/>
    <property type="project" value="InterPro"/>
</dbReference>
<keyword evidence="2" id="KW-0997">Cell inner membrane</keyword>
<evidence type="ECO:0000313" key="7">
    <source>
        <dbReference type="Proteomes" id="UP000634668"/>
    </source>
</evidence>
<sequence length="367" mass="43541">MIVHLFEDEKFVDTTIEKFETISEGQNRYIVFSNSEHLVHPKKTDKIEIYPNSWRKLNLNSIFNNCSLLVVHYLSPIKWFIVKNKPKQLNVVWMVWGKDAYDYFENYEQFEPRTNSYIKTGWRSKLKNTVFYDFYHKFKYGVYTINKEKDVSLKINYLTTVLPTEFELIKSEFNLNAHFIPFNYDSLNDLLTDDKNHKLGDNILIGNSATPSNNHLDVFEKLENIEQKIIVPLNYGEEYYKRLIIQKGHEWFGSKFQPLTTFMPFEDYQEIVFSCNSMVMHHIRQQGLGNILLALYVGIRVFLNNKSTTYSYFKDIGFKIYDLEQDISLLGAELKQDEKLLNRSLVQKYYGLEKIYEGTRNIVNLTN</sequence>
<dbReference type="Pfam" id="PF07429">
    <property type="entry name" value="Glyco_transf_56"/>
    <property type="match status" value="1"/>
</dbReference>
<name>A0A918IZN9_9FLAO</name>
<dbReference type="RefSeq" id="WP_026813645.1">
    <property type="nucleotide sequence ID" value="NZ_BMWP01000016.1"/>
</dbReference>
<evidence type="ECO:0000256" key="3">
    <source>
        <dbReference type="ARBA" id="ARBA00022676"/>
    </source>
</evidence>
<keyword evidence="3" id="KW-0328">Glycosyltransferase</keyword>
<dbReference type="GO" id="GO:0008417">
    <property type="term" value="F:fucosyltransferase activity"/>
    <property type="evidence" value="ECO:0007669"/>
    <property type="project" value="InterPro"/>
</dbReference>
<dbReference type="InterPro" id="IPR009993">
    <property type="entry name" value="WecF"/>
</dbReference>
<dbReference type="Proteomes" id="UP000634668">
    <property type="component" value="Unassembled WGS sequence"/>
</dbReference>
<gene>
    <name evidence="6" type="ORF">GCM10007383_24650</name>
</gene>
<keyword evidence="7" id="KW-1185">Reference proteome</keyword>
<keyword evidence="5" id="KW-0472">Membrane</keyword>
<evidence type="ECO:0000256" key="2">
    <source>
        <dbReference type="ARBA" id="ARBA00022519"/>
    </source>
</evidence>
<reference evidence="6" key="2">
    <citation type="submission" date="2020-09" db="EMBL/GenBank/DDBJ databases">
        <authorList>
            <person name="Sun Q."/>
            <person name="Kim S."/>
        </authorList>
    </citation>
    <scope>NUCLEOTIDE SEQUENCE</scope>
    <source>
        <strain evidence="6">KCTC 12113</strain>
    </source>
</reference>